<dbReference type="Proteomes" id="UP000664288">
    <property type="component" value="Unassembled WGS sequence"/>
</dbReference>
<evidence type="ECO:0000313" key="3">
    <source>
        <dbReference type="EMBL" id="MBO0904218.1"/>
    </source>
</evidence>
<accession>A0ABS3J3J3</accession>
<feature type="domain" description="Bacteriophage tail tape measure N-terminal" evidence="2">
    <location>
        <begin position="165"/>
        <end position="296"/>
    </location>
</feature>
<reference evidence="3 4" key="1">
    <citation type="submission" date="2021-03" db="EMBL/GenBank/DDBJ databases">
        <title>Whole genome sequence of Jiella sp. MQZ13P-4.</title>
        <authorList>
            <person name="Tuo L."/>
        </authorList>
    </citation>
    <scope>NUCLEOTIDE SEQUENCE [LARGE SCALE GENOMIC DNA]</scope>
    <source>
        <strain evidence="3 4">MQZ13P-4</strain>
    </source>
</reference>
<dbReference type="InterPro" id="IPR009628">
    <property type="entry name" value="Phage_tape_measure_N"/>
</dbReference>
<organism evidence="3 4">
    <name type="scientific">Jiella sonneratiae</name>
    <dbReference type="NCBI Taxonomy" id="2816856"/>
    <lineage>
        <taxon>Bacteria</taxon>
        <taxon>Pseudomonadati</taxon>
        <taxon>Pseudomonadota</taxon>
        <taxon>Alphaproteobacteria</taxon>
        <taxon>Hyphomicrobiales</taxon>
        <taxon>Aurantimonadaceae</taxon>
        <taxon>Jiella</taxon>
    </lineage>
</organism>
<evidence type="ECO:0000259" key="2">
    <source>
        <dbReference type="Pfam" id="PF06791"/>
    </source>
</evidence>
<dbReference type="EMBL" id="JAFMPY010000009">
    <property type="protein sequence ID" value="MBO0904218.1"/>
    <property type="molecule type" value="Genomic_DNA"/>
</dbReference>
<name>A0ABS3J3J3_9HYPH</name>
<gene>
    <name evidence="3" type="ORF">J1C47_11235</name>
</gene>
<protein>
    <submittedName>
        <fullName evidence="3">Phage tail length tape measure family protein</fullName>
    </submittedName>
</protein>
<keyword evidence="4" id="KW-1185">Reference proteome</keyword>
<dbReference type="RefSeq" id="WP_207350854.1">
    <property type="nucleotide sequence ID" value="NZ_JAFMPY010000009.1"/>
</dbReference>
<evidence type="ECO:0000313" key="4">
    <source>
        <dbReference type="Proteomes" id="UP000664288"/>
    </source>
</evidence>
<proteinExistence type="predicted"/>
<feature type="region of interest" description="Disordered" evidence="1">
    <location>
        <begin position="1088"/>
        <end position="1110"/>
    </location>
</feature>
<sequence length="1110" mass="116030">MAGEVYRRLTVTAQQRGVRETAQDVEKLGQSVQRAATTASDGSRQFDRSLTAAGASGRTFATDLQRVQQALKNHGFSQYASDLASVKAATAETTKLTLSQSRAIESLERSLDPAVRNLQRYEAAEAKVAAAVAGRKFSLERGNELLGLAAVRFKQVGDQASGANDNVRLTSNQMLNLGRQAQDVGTMLAMGASPFQVITSQAAQVYDALASGPGGLRGSVKALGVELASLVVRFAPIGLAAGAATTAAYLLWKAASGPEVKTAEEALKSYKTLLDELEAGYGRAADAAADFFKRARQESPNVASALIQGTEAEIRATLAQEIETLTAKTQGFVTSFKDLSPAVLAGQQQIRTLGDRLESGKITVAEFRDEIAKIRIAPDQPRVIVKIADDLLKGSVNARELANALGAVGGAADIAAGKTSRLAIPSMREQPRQFGGAVPLMQRLNPEGYDAMVEGLKAQADAMKKVDTAAKSAADALREAQDAIADASLRGYAAEMAQINREIERQIALNPENAAAWREVRAARKQALEIATNRGLFDPLQTQVDQVKAQAAAIGLNADATRTLTDAMKAEQAIRQAGIDPLSDRADQYRRAAAAVSDYAAEVDRLAKAWDVVHKAETDAIDKGVDALMSGDWKSGLTSILDDLQKQIVEIGIKNPLKNSLTGSQLPTFSDLFLNPQAPALPTSQMTNAMNVNAAVVNIGGVGVTAALGGAPVGNVERGGALAAVNKLAGVNDNGKVPPVSDLAAYIRQAANVRGIDAETALRVARSEGLGEGIWQSNYRRNGYREPSFGPFQLLKGGPGTGFGRGLGNAFMRDTGMDPADPRSAYAGIDYALNHAAKNGWGAWYGADKAGIGKWEGLRGAQTVPIEQMQAQIQQSAMALQQSASTLAPAASTFTTGLQQSLNGTILGGAGQIANQFVPGLGGVVQTFLQAFQNAAPGGGMGGGMSGSGAYNIGAMLANLVSSFFDTGGYTGPGGVHEPAGIVHKGEVVFSQADVARAGGVGAVEAIRLGGRGYADGGAVAAPARTIVNRQSAIARAHSPANGQSPVVNMPVTIENRNGSKVTAQQEDDGRGGKRLRINIMDDMVSETLSKGRKSNRALSQRGAKTPLVR</sequence>
<dbReference type="Pfam" id="PF06791">
    <property type="entry name" value="TMP_2"/>
    <property type="match status" value="1"/>
</dbReference>
<comment type="caution">
    <text evidence="3">The sequence shown here is derived from an EMBL/GenBank/DDBJ whole genome shotgun (WGS) entry which is preliminary data.</text>
</comment>
<evidence type="ECO:0000256" key="1">
    <source>
        <dbReference type="SAM" id="MobiDB-lite"/>
    </source>
</evidence>